<dbReference type="EMBL" id="JAGTTL010000007">
    <property type="protein sequence ID" value="KAK6320006.1"/>
    <property type="molecule type" value="Genomic_DNA"/>
</dbReference>
<sequence>QVHQINTCLDCPIHTYIYIHSAFGKYSDPLTFSTFCCYSLILKWIKLFFSPQQIDTQYPILTKRKQVFRNFCEFIQNIKLKYLSMRLEI</sequence>
<name>A0AAN8M8E6_9TELE</name>
<organism evidence="1 2">
    <name type="scientific">Coregonus suidteri</name>
    <dbReference type="NCBI Taxonomy" id="861788"/>
    <lineage>
        <taxon>Eukaryota</taxon>
        <taxon>Metazoa</taxon>
        <taxon>Chordata</taxon>
        <taxon>Craniata</taxon>
        <taxon>Vertebrata</taxon>
        <taxon>Euteleostomi</taxon>
        <taxon>Actinopterygii</taxon>
        <taxon>Neopterygii</taxon>
        <taxon>Teleostei</taxon>
        <taxon>Protacanthopterygii</taxon>
        <taxon>Salmoniformes</taxon>
        <taxon>Salmonidae</taxon>
        <taxon>Coregoninae</taxon>
        <taxon>Coregonus</taxon>
    </lineage>
</organism>
<gene>
    <name evidence="1" type="ORF">J4Q44_G00091130</name>
</gene>
<comment type="caution">
    <text evidence="1">The sequence shown here is derived from an EMBL/GenBank/DDBJ whole genome shotgun (WGS) entry which is preliminary data.</text>
</comment>
<accession>A0AAN8M8E6</accession>
<feature type="non-terminal residue" evidence="1">
    <location>
        <position position="1"/>
    </location>
</feature>
<reference evidence="1 2" key="1">
    <citation type="submission" date="2021-04" db="EMBL/GenBank/DDBJ databases">
        <authorList>
            <person name="De Guttry C."/>
            <person name="Zahm M."/>
            <person name="Klopp C."/>
            <person name="Cabau C."/>
            <person name="Louis A."/>
            <person name="Berthelot C."/>
            <person name="Parey E."/>
            <person name="Roest Crollius H."/>
            <person name="Montfort J."/>
            <person name="Robinson-Rechavi M."/>
            <person name="Bucao C."/>
            <person name="Bouchez O."/>
            <person name="Gislard M."/>
            <person name="Lluch J."/>
            <person name="Milhes M."/>
            <person name="Lampietro C."/>
            <person name="Lopez Roques C."/>
            <person name="Donnadieu C."/>
            <person name="Braasch I."/>
            <person name="Desvignes T."/>
            <person name="Postlethwait J."/>
            <person name="Bobe J."/>
            <person name="Wedekind C."/>
            <person name="Guiguen Y."/>
        </authorList>
    </citation>
    <scope>NUCLEOTIDE SEQUENCE [LARGE SCALE GENOMIC DNA]</scope>
    <source>
        <strain evidence="1">Cs_M1</strain>
        <tissue evidence="1">Blood</tissue>
    </source>
</reference>
<protein>
    <submittedName>
        <fullName evidence="1">Uncharacterized protein</fullName>
    </submittedName>
</protein>
<dbReference type="Proteomes" id="UP001356427">
    <property type="component" value="Unassembled WGS sequence"/>
</dbReference>
<proteinExistence type="predicted"/>
<evidence type="ECO:0000313" key="1">
    <source>
        <dbReference type="EMBL" id="KAK6320006.1"/>
    </source>
</evidence>
<dbReference type="AlphaFoldDB" id="A0AAN8M8E6"/>
<evidence type="ECO:0000313" key="2">
    <source>
        <dbReference type="Proteomes" id="UP001356427"/>
    </source>
</evidence>
<keyword evidence="2" id="KW-1185">Reference proteome</keyword>